<feature type="region of interest" description="Disordered" evidence="1">
    <location>
        <begin position="153"/>
        <end position="174"/>
    </location>
</feature>
<protein>
    <submittedName>
        <fullName evidence="2">Uncharacterized protein</fullName>
    </submittedName>
</protein>
<accession>A0A4U0XQB6</accession>
<comment type="caution">
    <text evidence="2">The sequence shown here is derived from an EMBL/GenBank/DDBJ whole genome shotgun (WGS) entry which is preliminary data.</text>
</comment>
<dbReference type="AlphaFoldDB" id="A0A4U0XQB6"/>
<reference evidence="2 3" key="1">
    <citation type="submission" date="2017-03" db="EMBL/GenBank/DDBJ databases">
        <title>Genomes of endolithic fungi from Antarctica.</title>
        <authorList>
            <person name="Coleine C."/>
            <person name="Masonjones S."/>
            <person name="Stajich J.E."/>
        </authorList>
    </citation>
    <scope>NUCLEOTIDE SEQUENCE [LARGE SCALE GENOMIC DNA]</scope>
    <source>
        <strain evidence="2 3">CCFEE 5187</strain>
    </source>
</reference>
<evidence type="ECO:0000313" key="2">
    <source>
        <dbReference type="EMBL" id="TKA77105.1"/>
    </source>
</evidence>
<keyword evidence="3" id="KW-1185">Reference proteome</keyword>
<feature type="region of interest" description="Disordered" evidence="1">
    <location>
        <begin position="46"/>
        <end position="70"/>
    </location>
</feature>
<proteinExistence type="predicted"/>
<evidence type="ECO:0000313" key="3">
    <source>
        <dbReference type="Proteomes" id="UP000308768"/>
    </source>
</evidence>
<feature type="region of interest" description="Disordered" evidence="1">
    <location>
        <begin position="189"/>
        <end position="212"/>
    </location>
</feature>
<organism evidence="2 3">
    <name type="scientific">Cryomyces minteri</name>
    <dbReference type="NCBI Taxonomy" id="331657"/>
    <lineage>
        <taxon>Eukaryota</taxon>
        <taxon>Fungi</taxon>
        <taxon>Dikarya</taxon>
        <taxon>Ascomycota</taxon>
        <taxon>Pezizomycotina</taxon>
        <taxon>Dothideomycetes</taxon>
        <taxon>Dothideomycetes incertae sedis</taxon>
        <taxon>Cryomyces</taxon>
    </lineage>
</organism>
<evidence type="ECO:0000256" key="1">
    <source>
        <dbReference type="SAM" id="MobiDB-lite"/>
    </source>
</evidence>
<sequence length="241" mass="26281">MDAMCSEPQYTYQGPASQVKVEVRVKVKVEVKVKVKVKAPCPLVPEECGGEEELGASVGSSRASIDISPAAQERLAPIEAGVLAQTPPKPRGFGSPAWDTWPPLDAQRTSVRLPWPELLPADGGRGDAAKHRQRGPDSVVVFDGHSKFAGAGAVPSSNIGRLSYPDPGDSESMRWESFPSVAERRIALHEANEPATRTRPRPRQATWDTQLPYRLRRQTEFHVTESRARGVSASSALGRRR</sequence>
<name>A0A4U0XQB6_9PEZI</name>
<gene>
    <name evidence="2" type="ORF">B0A49_01398</name>
</gene>
<dbReference type="Proteomes" id="UP000308768">
    <property type="component" value="Unassembled WGS sequence"/>
</dbReference>
<dbReference type="EMBL" id="NAJN01000204">
    <property type="protein sequence ID" value="TKA77105.1"/>
    <property type="molecule type" value="Genomic_DNA"/>
</dbReference>